<sequence>MFCIGWALQTVLGLKLMVLVEGCGYYGMTLFKLRNTKFYHAFASSRRRVNKVTGLRKDNRKWCTNLEHLCALTSGFYNSIFTSNGVDSSSYPICGYFPRVEARQITYLLAPVMDEEALQIARIKHEDNAFLDAFDAEVDGVKDFESRNEVGASTFQTSDAAVTAMKKYVSSKKMSRSEDGLSALVKEISKFGAAYQETMQEIKSIVALLQKRGRGK</sequence>
<protein>
    <submittedName>
        <fullName evidence="1">Uncharacterized protein</fullName>
    </submittedName>
</protein>
<comment type="caution">
    <text evidence="1">The sequence shown here is derived from an EMBL/GenBank/DDBJ whole genome shotgun (WGS) entry which is preliminary data.</text>
</comment>
<evidence type="ECO:0000313" key="1">
    <source>
        <dbReference type="EMBL" id="KAK8986310.1"/>
    </source>
</evidence>
<evidence type="ECO:0000313" key="2">
    <source>
        <dbReference type="Proteomes" id="UP001396334"/>
    </source>
</evidence>
<dbReference type="Proteomes" id="UP001396334">
    <property type="component" value="Unassembled WGS sequence"/>
</dbReference>
<dbReference type="EMBL" id="JBBPBN010000064">
    <property type="protein sequence ID" value="KAK8986310.1"/>
    <property type="molecule type" value="Genomic_DNA"/>
</dbReference>
<organism evidence="1 2">
    <name type="scientific">Hibiscus sabdariffa</name>
    <name type="common">roselle</name>
    <dbReference type="NCBI Taxonomy" id="183260"/>
    <lineage>
        <taxon>Eukaryota</taxon>
        <taxon>Viridiplantae</taxon>
        <taxon>Streptophyta</taxon>
        <taxon>Embryophyta</taxon>
        <taxon>Tracheophyta</taxon>
        <taxon>Spermatophyta</taxon>
        <taxon>Magnoliopsida</taxon>
        <taxon>eudicotyledons</taxon>
        <taxon>Gunneridae</taxon>
        <taxon>Pentapetalae</taxon>
        <taxon>rosids</taxon>
        <taxon>malvids</taxon>
        <taxon>Malvales</taxon>
        <taxon>Malvaceae</taxon>
        <taxon>Malvoideae</taxon>
        <taxon>Hibiscus</taxon>
    </lineage>
</organism>
<accession>A0ABR2PDR8</accession>
<keyword evidence="2" id="KW-1185">Reference proteome</keyword>
<proteinExistence type="predicted"/>
<name>A0ABR2PDR8_9ROSI</name>
<reference evidence="1 2" key="1">
    <citation type="journal article" date="2024" name="G3 (Bethesda)">
        <title>Genome assembly of Hibiscus sabdariffa L. provides insights into metabolisms of medicinal natural products.</title>
        <authorList>
            <person name="Kim T."/>
        </authorList>
    </citation>
    <scope>NUCLEOTIDE SEQUENCE [LARGE SCALE GENOMIC DNA]</scope>
    <source>
        <strain evidence="1">TK-2024</strain>
        <tissue evidence="1">Old leaves</tissue>
    </source>
</reference>
<gene>
    <name evidence="1" type="ORF">V6N11_013804</name>
</gene>